<dbReference type="KEGG" id="nir:NSED_08630"/>
<reference evidence="2 3" key="1">
    <citation type="journal article" date="2012" name="J. Bacteriol.">
        <title>Draft Genome Sequence of an Ammonia-Oxidizing Archaeon, "Candidatus Nitrosopumilus sediminis" AR2, from Svalbard in the Arctic Circle.</title>
        <authorList>
            <person name="Park S.J."/>
            <person name="Kim J.G."/>
            <person name="Jung M.Y."/>
            <person name="Kim S.J."/>
            <person name="Cha I.T."/>
            <person name="Ghai R."/>
            <person name="Martin-Cuadrado A.B."/>
            <person name="Rodriguez-Valera F."/>
            <person name="Rhee S.K."/>
        </authorList>
    </citation>
    <scope>NUCLEOTIDE SEQUENCE [LARGE SCALE GENOMIC DNA]</scope>
    <source>
        <strain evidence="2 3">AR2</strain>
    </source>
</reference>
<dbReference type="STRING" id="1229909.NSED_08630"/>
<protein>
    <submittedName>
        <fullName evidence="2">Uncharacterized protein</fullName>
    </submittedName>
</protein>
<accession>K0BBC5</accession>
<keyword evidence="3" id="KW-1185">Reference proteome</keyword>
<dbReference type="AlphaFoldDB" id="K0BBC5"/>
<keyword evidence="1" id="KW-1133">Transmembrane helix</keyword>
<feature type="transmembrane region" description="Helical" evidence="1">
    <location>
        <begin position="33"/>
        <end position="55"/>
    </location>
</feature>
<dbReference type="Proteomes" id="UP000006100">
    <property type="component" value="Chromosome"/>
</dbReference>
<keyword evidence="1" id="KW-0812">Transmembrane</keyword>
<organism evidence="2 3">
    <name type="scientific">Candidatus Nitrosopumilus sediminis</name>
    <dbReference type="NCBI Taxonomy" id="1229909"/>
    <lineage>
        <taxon>Archaea</taxon>
        <taxon>Nitrososphaerota</taxon>
        <taxon>Nitrososphaeria</taxon>
        <taxon>Nitrosopumilales</taxon>
        <taxon>Nitrosopumilaceae</taxon>
        <taxon>Nitrosopumilus</taxon>
    </lineage>
</organism>
<sequence>MRDKFLFFCSCTFIEIITAIGVTTYLYYLGESILFLISLIIFGKLILFHFIMEYFDRKNLKQKIIKI</sequence>
<dbReference type="HOGENOM" id="CLU_2802014_0_0_2"/>
<feature type="transmembrane region" description="Helical" evidence="1">
    <location>
        <begin position="5"/>
        <end position="27"/>
    </location>
</feature>
<gene>
    <name evidence="2" type="ORF">NSED_08630</name>
</gene>
<keyword evidence="1" id="KW-0472">Membrane</keyword>
<evidence type="ECO:0000313" key="3">
    <source>
        <dbReference type="Proteomes" id="UP000006100"/>
    </source>
</evidence>
<name>K0BBC5_9ARCH</name>
<proteinExistence type="predicted"/>
<dbReference type="EMBL" id="CP003843">
    <property type="protein sequence ID" value="AFS83518.1"/>
    <property type="molecule type" value="Genomic_DNA"/>
</dbReference>
<evidence type="ECO:0000256" key="1">
    <source>
        <dbReference type="SAM" id="Phobius"/>
    </source>
</evidence>
<evidence type="ECO:0000313" key="2">
    <source>
        <dbReference type="EMBL" id="AFS83518.1"/>
    </source>
</evidence>
<dbReference type="eggNOG" id="arCOG14338">
    <property type="taxonomic scope" value="Archaea"/>
</dbReference>